<dbReference type="NCBIfam" id="TIGR00231">
    <property type="entry name" value="small_GTP"/>
    <property type="match status" value="1"/>
</dbReference>
<dbReference type="SMART" id="SM00175">
    <property type="entry name" value="RAB"/>
    <property type="match status" value="1"/>
</dbReference>
<organism evidence="3 4">
    <name type="scientific">Saccoglossus kowalevskii</name>
    <name type="common">Acorn worm</name>
    <dbReference type="NCBI Taxonomy" id="10224"/>
    <lineage>
        <taxon>Eukaryota</taxon>
        <taxon>Metazoa</taxon>
        <taxon>Hemichordata</taxon>
        <taxon>Enteropneusta</taxon>
        <taxon>Harrimaniidae</taxon>
        <taxon>Saccoglossus</taxon>
    </lineage>
</organism>
<evidence type="ECO:0000256" key="2">
    <source>
        <dbReference type="ARBA" id="ARBA00023134"/>
    </source>
</evidence>
<dbReference type="PANTHER" id="PTHR11711">
    <property type="entry name" value="ADP RIBOSYLATION FACTOR-RELATED"/>
    <property type="match status" value="1"/>
</dbReference>
<dbReference type="Proteomes" id="UP000694865">
    <property type="component" value="Unplaced"/>
</dbReference>
<reference evidence="4" key="1">
    <citation type="submission" date="2025-08" db="UniProtKB">
        <authorList>
            <consortium name="RefSeq"/>
        </authorList>
    </citation>
    <scope>IDENTIFICATION</scope>
    <source>
        <tissue evidence="4">Testes</tissue>
    </source>
</reference>
<name>A0ABM0GJE4_SACKO</name>
<evidence type="ECO:0000313" key="4">
    <source>
        <dbReference type="RefSeq" id="XP_002731162.1"/>
    </source>
</evidence>
<dbReference type="InterPro" id="IPR006689">
    <property type="entry name" value="Small_GTPase_ARF/SAR"/>
</dbReference>
<dbReference type="SMART" id="SM00178">
    <property type="entry name" value="SAR"/>
    <property type="match status" value="1"/>
</dbReference>
<dbReference type="GeneID" id="100371958"/>
<proteinExistence type="predicted"/>
<dbReference type="PRINTS" id="PR00328">
    <property type="entry name" value="SAR1GTPBP"/>
</dbReference>
<dbReference type="SUPFAM" id="SSF52540">
    <property type="entry name" value="P-loop containing nucleoside triphosphate hydrolases"/>
    <property type="match status" value="1"/>
</dbReference>
<protein>
    <submittedName>
        <fullName evidence="4">ADP-ribosylation factor 2-B-like</fullName>
    </submittedName>
</protein>
<evidence type="ECO:0000313" key="3">
    <source>
        <dbReference type="Proteomes" id="UP000694865"/>
    </source>
</evidence>
<dbReference type="Gene3D" id="3.40.50.300">
    <property type="entry name" value="P-loop containing nucleotide triphosphate hydrolases"/>
    <property type="match status" value="1"/>
</dbReference>
<dbReference type="Pfam" id="PF00025">
    <property type="entry name" value="Arf"/>
    <property type="match status" value="1"/>
</dbReference>
<dbReference type="InterPro" id="IPR027417">
    <property type="entry name" value="P-loop_NTPase"/>
</dbReference>
<dbReference type="PROSITE" id="PS51417">
    <property type="entry name" value="ARF"/>
    <property type="match status" value="1"/>
</dbReference>
<dbReference type="InterPro" id="IPR024156">
    <property type="entry name" value="Small_GTPase_ARF"/>
</dbReference>
<keyword evidence="2" id="KW-0342">GTP-binding</keyword>
<keyword evidence="3" id="KW-1185">Reference proteome</keyword>
<keyword evidence="1" id="KW-0547">Nucleotide-binding</keyword>
<gene>
    <name evidence="4" type="primary">LOC100371958</name>
</gene>
<dbReference type="SMART" id="SM00177">
    <property type="entry name" value="ARF"/>
    <property type="match status" value="1"/>
</dbReference>
<dbReference type="CDD" id="cd00878">
    <property type="entry name" value="Arf_Arl"/>
    <property type="match status" value="1"/>
</dbReference>
<evidence type="ECO:0000256" key="1">
    <source>
        <dbReference type="ARBA" id="ARBA00022741"/>
    </source>
</evidence>
<sequence length="223" mass="25231">MGINFSIFTKLFRKKEVRLLMMGLDAAGKTTLLYKLKLGEVVTTIPTIGFNVETVEHKGISFTTWDVGGRGKIRPLYRHYYANTDGIVFVIDSSDRERFSEAKEEMERLIGEDELRESAILVVANKQDLANAMTPDEIRDKLQLEKYRDRKIYVQGAISIEGDGLYEGLDWLTSVISGKMAKTEITKSINKTIADGHKQYKTGYGWLHGFYEGIKSKFTVGAN</sequence>
<dbReference type="RefSeq" id="XP_002731162.1">
    <property type="nucleotide sequence ID" value="XM_002731116.2"/>
</dbReference>
<dbReference type="PROSITE" id="PS51422">
    <property type="entry name" value="SAR1"/>
    <property type="match status" value="1"/>
</dbReference>
<dbReference type="InterPro" id="IPR005225">
    <property type="entry name" value="Small_GTP-bd"/>
</dbReference>
<accession>A0ABM0GJE4</accession>